<organism evidence="2 3">
    <name type="scientific">Bacillus amyloliquefaciens</name>
    <name type="common">Bacillus velezensis</name>
    <dbReference type="NCBI Taxonomy" id="1390"/>
    <lineage>
        <taxon>Bacteria</taxon>
        <taxon>Bacillati</taxon>
        <taxon>Bacillota</taxon>
        <taxon>Bacilli</taxon>
        <taxon>Bacillales</taxon>
        <taxon>Bacillaceae</taxon>
        <taxon>Bacillus</taxon>
        <taxon>Bacillus amyloliquefaciens group</taxon>
    </lineage>
</organism>
<dbReference type="RefSeq" id="WP_071347492.1">
    <property type="nucleotide sequence ID" value="NZ_CP073635.1"/>
</dbReference>
<protein>
    <submittedName>
        <fullName evidence="2">Uncharacterized protein</fullName>
    </submittedName>
</protein>
<dbReference type="AlphaFoldDB" id="A0AAP7N7C5"/>
<evidence type="ECO:0000256" key="1">
    <source>
        <dbReference type="SAM" id="SignalP"/>
    </source>
</evidence>
<sequence length="87" mass="9637">MLKSKLKKIVGATALVGAILVSGSPAVNAVVKPEDLIPIRNKYKDAYQFQWNGNNKVTVFWRDSNGDSIHDTFDCVTVIDGTCYVYK</sequence>
<feature type="signal peptide" evidence="1">
    <location>
        <begin position="1"/>
        <end position="29"/>
    </location>
</feature>
<gene>
    <name evidence="2" type="ORF">BKP66_07910</name>
</gene>
<keyword evidence="1" id="KW-0732">Signal</keyword>
<proteinExistence type="predicted"/>
<reference evidence="2 3" key="1">
    <citation type="submission" date="2016-10" db="EMBL/GenBank/DDBJ databases">
        <authorList>
            <person name="Marach S."/>
            <person name="Prathuangwong S."/>
            <person name="Takikawa Y."/>
            <person name="Dohra H."/>
        </authorList>
    </citation>
    <scope>NUCLEOTIDE SEQUENCE [LARGE SCALE GENOMIC DNA]</scope>
    <source>
        <strain evidence="2 3">K2</strain>
    </source>
</reference>
<evidence type="ECO:0000313" key="2">
    <source>
        <dbReference type="EMBL" id="OIK21481.1"/>
    </source>
</evidence>
<dbReference type="Proteomes" id="UP000180036">
    <property type="component" value="Unassembled WGS sequence"/>
</dbReference>
<dbReference type="EMBL" id="MOEA01000002">
    <property type="protein sequence ID" value="OIK21481.1"/>
    <property type="molecule type" value="Genomic_DNA"/>
</dbReference>
<accession>A0AAP7N7C5</accession>
<comment type="caution">
    <text evidence="2">The sequence shown here is derived from an EMBL/GenBank/DDBJ whole genome shotgun (WGS) entry which is preliminary data.</text>
</comment>
<evidence type="ECO:0000313" key="3">
    <source>
        <dbReference type="Proteomes" id="UP000180036"/>
    </source>
</evidence>
<feature type="chain" id="PRO_5042946950" evidence="1">
    <location>
        <begin position="30"/>
        <end position="87"/>
    </location>
</feature>
<name>A0AAP7N7C5_BACAM</name>